<reference evidence="2 3" key="1">
    <citation type="submission" date="2015-09" db="EMBL/GenBank/DDBJ databases">
        <authorList>
            <consortium name="Pathogen Informatics"/>
        </authorList>
    </citation>
    <scope>NUCLEOTIDE SEQUENCE [LARGE SCALE GENOMIC DNA]</scope>
    <source>
        <strain evidence="2 3">2789STDY5834878</strain>
    </source>
</reference>
<dbReference type="Gene3D" id="3.40.50.300">
    <property type="entry name" value="P-loop containing nucleotide triphosphate hydrolases"/>
    <property type="match status" value="1"/>
</dbReference>
<accession>A0A174ZKX5</accession>
<dbReference type="InterPro" id="IPR027417">
    <property type="entry name" value="P-loop_NTPase"/>
</dbReference>
<dbReference type="InterPro" id="IPR050625">
    <property type="entry name" value="ParA/MinD_ATPase"/>
</dbReference>
<protein>
    <submittedName>
        <fullName evidence="2">CO dehydrogenase maturation factor</fullName>
    </submittedName>
</protein>
<dbReference type="RefSeq" id="WP_012739872.1">
    <property type="nucleotide sequence ID" value="NZ_CABIXW010000006.1"/>
</dbReference>
<organism evidence="2 3">
    <name type="scientific">Lachnospira eligens</name>
    <dbReference type="NCBI Taxonomy" id="39485"/>
    <lineage>
        <taxon>Bacteria</taxon>
        <taxon>Bacillati</taxon>
        <taxon>Bacillota</taxon>
        <taxon>Clostridia</taxon>
        <taxon>Lachnospirales</taxon>
        <taxon>Lachnospiraceae</taxon>
        <taxon>Lachnospira</taxon>
    </lineage>
</organism>
<dbReference type="GO" id="GO:0005829">
    <property type="term" value="C:cytosol"/>
    <property type="evidence" value="ECO:0007669"/>
    <property type="project" value="TreeGrafter"/>
</dbReference>
<dbReference type="InterPro" id="IPR002586">
    <property type="entry name" value="CobQ/CobB/MinD/ParA_Nub-bd_dom"/>
</dbReference>
<proteinExistence type="predicted"/>
<dbReference type="InterPro" id="IPR014433">
    <property type="entry name" value="CooC"/>
</dbReference>
<dbReference type="GO" id="GO:0051782">
    <property type="term" value="P:negative regulation of cell division"/>
    <property type="evidence" value="ECO:0007669"/>
    <property type="project" value="TreeGrafter"/>
</dbReference>
<gene>
    <name evidence="2" type="ORF">ERS852492_02118</name>
</gene>
<dbReference type="GO" id="GO:0016887">
    <property type="term" value="F:ATP hydrolysis activity"/>
    <property type="evidence" value="ECO:0007669"/>
    <property type="project" value="TreeGrafter"/>
</dbReference>
<sequence length="254" mass="27481">MDKKTQIIAVAGKGGVGKTSLAGVIVKLLVEAYPDKKILAIDADPAVGLSTVLNVEVEKTIDDIRKEVIKNVEDGDTKTAVELLGEAKYEIMDAVVEQDGYAFIAIGRPETAGCYCKINSYLKEVITMLSDKFDYVVIDGEAGIEQINRRVMEKVTHLLLVTDASKKGCQVVQTIKKVADELVMYDRIGVIANRIPDMEVAKLMDIGGLELLSVIQSDSKLAQADVLGENVFNLPDDAIIVEGAKKALVNMGIL</sequence>
<evidence type="ECO:0000259" key="1">
    <source>
        <dbReference type="Pfam" id="PF01656"/>
    </source>
</evidence>
<evidence type="ECO:0000313" key="3">
    <source>
        <dbReference type="Proteomes" id="UP000095780"/>
    </source>
</evidence>
<evidence type="ECO:0000313" key="2">
    <source>
        <dbReference type="EMBL" id="CUQ87814.1"/>
    </source>
</evidence>
<dbReference type="EMBL" id="CZBV01000006">
    <property type="protein sequence ID" value="CUQ87814.1"/>
    <property type="molecule type" value="Genomic_DNA"/>
</dbReference>
<dbReference type="GO" id="GO:0005524">
    <property type="term" value="F:ATP binding"/>
    <property type="evidence" value="ECO:0007669"/>
    <property type="project" value="TreeGrafter"/>
</dbReference>
<dbReference type="SUPFAM" id="SSF52540">
    <property type="entry name" value="P-loop containing nucleoside triphosphate hydrolases"/>
    <property type="match status" value="1"/>
</dbReference>
<dbReference type="PIRSF" id="PIRSF005647">
    <property type="entry name" value="CooC"/>
    <property type="match status" value="1"/>
</dbReference>
<dbReference type="GO" id="GO:0009898">
    <property type="term" value="C:cytoplasmic side of plasma membrane"/>
    <property type="evidence" value="ECO:0007669"/>
    <property type="project" value="TreeGrafter"/>
</dbReference>
<dbReference type="PANTHER" id="PTHR43384:SF7">
    <property type="entry name" value="CARBON-MONOXIDE DEHYDROGENASE ACCESSORY PROTEIN"/>
    <property type="match status" value="1"/>
</dbReference>
<dbReference type="GeneID" id="41356317"/>
<name>A0A174ZKX5_9FIRM</name>
<dbReference type="PANTHER" id="PTHR43384">
    <property type="entry name" value="SEPTUM SITE-DETERMINING PROTEIN MIND HOMOLOG, CHLOROPLASTIC-RELATED"/>
    <property type="match status" value="1"/>
</dbReference>
<feature type="domain" description="CobQ/CobB/MinD/ParA nucleotide binding" evidence="1">
    <location>
        <begin position="7"/>
        <end position="228"/>
    </location>
</feature>
<dbReference type="Pfam" id="PF01656">
    <property type="entry name" value="CbiA"/>
    <property type="match status" value="1"/>
</dbReference>
<dbReference type="Proteomes" id="UP000095780">
    <property type="component" value="Unassembled WGS sequence"/>
</dbReference>
<dbReference type="AlphaFoldDB" id="A0A174ZKX5"/>
<dbReference type="OMA" id="EQINRRV"/>